<evidence type="ECO:0000313" key="1">
    <source>
        <dbReference type="EMBL" id="MJL96515.1"/>
    </source>
</evidence>
<dbReference type="Pfam" id="PF00717">
    <property type="entry name" value="Peptidase_S24"/>
    <property type="match status" value="1"/>
</dbReference>
<dbReference type="Gene3D" id="2.10.109.10">
    <property type="entry name" value="Umud Fragment, subunit A"/>
    <property type="match status" value="1"/>
</dbReference>
<dbReference type="InterPro" id="IPR036286">
    <property type="entry name" value="LexA/Signal_pep-like_sf"/>
</dbReference>
<dbReference type="EMBL" id="RTJF01000080">
    <property type="protein sequence ID" value="MJL96515.1"/>
    <property type="molecule type" value="Genomic_DNA"/>
</dbReference>
<proteinExistence type="predicted"/>
<dbReference type="InterPro" id="IPR010982">
    <property type="entry name" value="Lambda_DNA-bd_dom_sf"/>
</dbReference>
<reference evidence="1" key="1">
    <citation type="submission" date="2018-06" db="EMBL/GenBank/DDBJ databases">
        <authorList>
            <person name="Ashton P.M."/>
            <person name="Dallman T."/>
            <person name="Nair S."/>
            <person name="De Pinna E."/>
            <person name="Peters T."/>
            <person name="Grant K."/>
        </authorList>
    </citation>
    <scope>NUCLEOTIDE SEQUENCE [LARGE SCALE GENOMIC DNA]</scope>
    <source>
        <strain evidence="1">462023</strain>
    </source>
</reference>
<comment type="caution">
    <text evidence="1">The sequence shown here is derived from an EMBL/GenBank/DDBJ whole genome shotgun (WGS) entry which is preliminary data.</text>
</comment>
<organism evidence="1">
    <name type="scientific">Escherichia coli</name>
    <dbReference type="NCBI Taxonomy" id="562"/>
    <lineage>
        <taxon>Bacteria</taxon>
        <taxon>Pseudomonadati</taxon>
        <taxon>Pseudomonadota</taxon>
        <taxon>Gammaproteobacteria</taxon>
        <taxon>Enterobacterales</taxon>
        <taxon>Enterobacteriaceae</taxon>
        <taxon>Escherichia</taxon>
    </lineage>
</organism>
<dbReference type="InterPro" id="IPR015927">
    <property type="entry name" value="Peptidase_S24_S26A/B/C"/>
</dbReference>
<dbReference type="CDD" id="cd00093">
    <property type="entry name" value="HTH_XRE"/>
    <property type="match status" value="1"/>
</dbReference>
<sequence length="215" mass="23228">MMESLGIRLKKLRKDKGLTQVELGKLSGVTGVTIGYWEKDLNEPGSKALSKLAQALGTTESYLLYGVSSPELSFVQSNPGTKIPYFSWGDAISFLILEGEKTMGNVDRITTFFDVVEGDFAVSMPDDTMHNPSGSPSIPVGATVILRPGESYKNGSIVAVIVPDPLTNEPSMTIKKLVIDGKLVYLSPLNPRYQSSLLTPECKIVAVAKGVQFNL</sequence>
<dbReference type="CDD" id="cd06529">
    <property type="entry name" value="S24_LexA-like"/>
    <property type="match status" value="1"/>
</dbReference>
<gene>
    <name evidence="1" type="ORF">DNX30_28250</name>
</gene>
<dbReference type="PROSITE" id="PS50943">
    <property type="entry name" value="HTH_CROC1"/>
    <property type="match status" value="1"/>
</dbReference>
<name>A0A3G8RWZ3_ECOLX</name>
<dbReference type="SUPFAM" id="SSF51306">
    <property type="entry name" value="LexA/Signal peptidase"/>
    <property type="match status" value="1"/>
</dbReference>
<protein>
    <submittedName>
        <fullName evidence="1">LexA family transcriptional regulator</fullName>
    </submittedName>
</protein>
<dbReference type="SMART" id="SM00530">
    <property type="entry name" value="HTH_XRE"/>
    <property type="match status" value="1"/>
</dbReference>
<accession>A0A3G8RWZ3</accession>
<dbReference type="InterPro" id="IPR039418">
    <property type="entry name" value="LexA-like"/>
</dbReference>
<dbReference type="AlphaFoldDB" id="A0A3G8RWZ3"/>
<dbReference type="GO" id="GO:0003677">
    <property type="term" value="F:DNA binding"/>
    <property type="evidence" value="ECO:0007669"/>
    <property type="project" value="InterPro"/>
</dbReference>
<dbReference type="Pfam" id="PF01381">
    <property type="entry name" value="HTH_3"/>
    <property type="match status" value="1"/>
</dbReference>
<dbReference type="SUPFAM" id="SSF47413">
    <property type="entry name" value="lambda repressor-like DNA-binding domains"/>
    <property type="match status" value="1"/>
</dbReference>
<dbReference type="Proteomes" id="UP000885382">
    <property type="component" value="Unassembled WGS sequence"/>
</dbReference>
<dbReference type="InterPro" id="IPR001387">
    <property type="entry name" value="Cro/C1-type_HTH"/>
</dbReference>
<dbReference type="Gene3D" id="1.10.260.40">
    <property type="entry name" value="lambda repressor-like DNA-binding domains"/>
    <property type="match status" value="1"/>
</dbReference>